<dbReference type="AlphaFoldDB" id="A0AAV5QI82"/>
<evidence type="ECO:0000313" key="2">
    <source>
        <dbReference type="Proteomes" id="UP001360560"/>
    </source>
</evidence>
<dbReference type="Gene3D" id="3.80.10.10">
    <property type="entry name" value="Ribonuclease Inhibitor"/>
    <property type="match status" value="2"/>
</dbReference>
<protein>
    <submittedName>
        <fullName evidence="1">Uncharacterized protein</fullName>
    </submittedName>
</protein>
<dbReference type="SUPFAM" id="SSF52047">
    <property type="entry name" value="RNI-like"/>
    <property type="match status" value="1"/>
</dbReference>
<evidence type="ECO:0000313" key="1">
    <source>
        <dbReference type="EMBL" id="GMM34354.1"/>
    </source>
</evidence>
<dbReference type="InterPro" id="IPR032675">
    <property type="entry name" value="LRR_dom_sf"/>
</dbReference>
<comment type="caution">
    <text evidence="1">The sequence shown here is derived from an EMBL/GenBank/DDBJ whole genome shotgun (WGS) entry which is preliminary data.</text>
</comment>
<dbReference type="RefSeq" id="XP_064851354.1">
    <property type="nucleotide sequence ID" value="XM_064995282.1"/>
</dbReference>
<sequence>MTQNPPTSSTNNDSLQIPYASHLSWFIQTVPLINKKFNVLSKQYIYYKLVFSTPNNFNSFVSLLLSNDHSSIAQHVKILDLQQFAIDHLYTDGALSSRTMLKFLQACNNLSQVYFSPAIDYCLNEDILFHILFGNNKITSFDISGISDANVFRKSLPVFNDDIDIHVSKLRRLSFYDSRSIPEEFLYRLFSYLTNIERLDLSNINIPSNTLYQCPVFTNLTHLSLGCSNLDKHEIFEYFIKQNTLQQTLQWLNLESSSLTNNMSEREILSILNSLIPDAVSTPVSIRSSANNSIEDLTSLANQQRVLDFHNFDIETDRDRMKGKHNTTLKYLNLNGRGVTYKVLKFIKTHFIALESLHIYKSSASISELLKFLSGSIQKIKYLNLSGNSNITVDAIQESDLLQVSESLTCVELSPFISNRIPNGEIKLRDATEVWKVARTQYRSWLYKDASIANHYDEGVEFRTSNGKEIISHPFIKYGYNKIELEGISSSFADTTVWPPTVYRGSIYNDFGLNMCLEF</sequence>
<accession>A0AAV5QI82</accession>
<keyword evidence="2" id="KW-1185">Reference proteome</keyword>
<organism evidence="1 2">
    <name type="scientific">Saccharomycopsis crataegensis</name>
    <dbReference type="NCBI Taxonomy" id="43959"/>
    <lineage>
        <taxon>Eukaryota</taxon>
        <taxon>Fungi</taxon>
        <taxon>Dikarya</taxon>
        <taxon>Ascomycota</taxon>
        <taxon>Saccharomycotina</taxon>
        <taxon>Saccharomycetes</taxon>
        <taxon>Saccharomycopsidaceae</taxon>
        <taxon>Saccharomycopsis</taxon>
    </lineage>
</organism>
<reference evidence="1 2" key="1">
    <citation type="journal article" date="2023" name="Elife">
        <title>Identification of key yeast species and microbe-microbe interactions impacting larval growth of Drosophila in the wild.</title>
        <authorList>
            <person name="Mure A."/>
            <person name="Sugiura Y."/>
            <person name="Maeda R."/>
            <person name="Honda K."/>
            <person name="Sakurai N."/>
            <person name="Takahashi Y."/>
            <person name="Watada M."/>
            <person name="Katoh T."/>
            <person name="Gotoh A."/>
            <person name="Gotoh Y."/>
            <person name="Taniguchi I."/>
            <person name="Nakamura K."/>
            <person name="Hayashi T."/>
            <person name="Katayama T."/>
            <person name="Uemura T."/>
            <person name="Hattori Y."/>
        </authorList>
    </citation>
    <scope>NUCLEOTIDE SEQUENCE [LARGE SCALE GENOMIC DNA]</scope>
    <source>
        <strain evidence="1 2">SC-9</strain>
    </source>
</reference>
<dbReference type="GeneID" id="90072333"/>
<gene>
    <name evidence="1" type="ORF">DASC09_016790</name>
</gene>
<proteinExistence type="predicted"/>
<dbReference type="Proteomes" id="UP001360560">
    <property type="component" value="Unassembled WGS sequence"/>
</dbReference>
<name>A0AAV5QI82_9ASCO</name>
<dbReference type="EMBL" id="BTFZ01000002">
    <property type="protein sequence ID" value="GMM34354.1"/>
    <property type="molecule type" value="Genomic_DNA"/>
</dbReference>